<feature type="non-terminal residue" evidence="2">
    <location>
        <position position="242"/>
    </location>
</feature>
<feature type="non-terminal residue" evidence="2">
    <location>
        <position position="1"/>
    </location>
</feature>
<feature type="compositionally biased region" description="Basic residues" evidence="1">
    <location>
        <begin position="76"/>
        <end position="91"/>
    </location>
</feature>
<gene>
    <name evidence="2" type="ORF">AVDCRST_MAG65-1392</name>
</gene>
<proteinExistence type="predicted"/>
<sequence>GGRGRRSVRAARRLPGRRDRLRLLAAGDAAAAAARLQPPVRGHHQPGARVRDPDLGRLPLPPTHLATTRRGDDRRQRSRPLARRAGPHHRLGGGDQARRRPPRDGHGRLAGARLLRRAATAHTGGVGGRGLHGRLPRVGDLAERDRSHPPDGARQGLGEVLPRRSRPLLRGVQRARPDRPLQRGCALRGGPGERLPAVAAGVAARQLAGNRPRAAAAHAQLPAPHPGRHLRGRRADRRQRPM</sequence>
<accession>A0A6J4RRV8</accession>
<feature type="region of interest" description="Disordered" evidence="1">
    <location>
        <begin position="33"/>
        <end position="107"/>
    </location>
</feature>
<organism evidence="2">
    <name type="scientific">uncultured Solirubrobacteraceae bacterium</name>
    <dbReference type="NCBI Taxonomy" id="1162706"/>
    <lineage>
        <taxon>Bacteria</taxon>
        <taxon>Bacillati</taxon>
        <taxon>Actinomycetota</taxon>
        <taxon>Thermoleophilia</taxon>
        <taxon>Solirubrobacterales</taxon>
        <taxon>Solirubrobacteraceae</taxon>
        <taxon>environmental samples</taxon>
    </lineage>
</organism>
<name>A0A6J4RRV8_9ACTN</name>
<feature type="compositionally biased region" description="Low complexity" evidence="1">
    <location>
        <begin position="209"/>
        <end position="222"/>
    </location>
</feature>
<dbReference type="AlphaFoldDB" id="A0A6J4RRV8"/>
<reference evidence="2" key="1">
    <citation type="submission" date="2020-02" db="EMBL/GenBank/DDBJ databases">
        <authorList>
            <person name="Meier V. D."/>
        </authorList>
    </citation>
    <scope>NUCLEOTIDE SEQUENCE</scope>
    <source>
        <strain evidence="2">AVDCRST_MAG65</strain>
    </source>
</reference>
<protein>
    <submittedName>
        <fullName evidence="2">Uncharacterized protein</fullName>
    </submittedName>
</protein>
<evidence type="ECO:0000256" key="1">
    <source>
        <dbReference type="SAM" id="MobiDB-lite"/>
    </source>
</evidence>
<dbReference type="EMBL" id="CADCVL010000229">
    <property type="protein sequence ID" value="CAA9480078.1"/>
    <property type="molecule type" value="Genomic_DNA"/>
</dbReference>
<feature type="compositionally biased region" description="Basic residues" evidence="1">
    <location>
        <begin position="226"/>
        <end position="242"/>
    </location>
</feature>
<evidence type="ECO:0000313" key="2">
    <source>
        <dbReference type="EMBL" id="CAA9480078.1"/>
    </source>
</evidence>
<feature type="region of interest" description="Disordered" evidence="1">
    <location>
        <begin position="141"/>
        <end position="193"/>
    </location>
</feature>
<feature type="compositionally biased region" description="Basic and acidic residues" evidence="1">
    <location>
        <begin position="141"/>
        <end position="151"/>
    </location>
</feature>
<feature type="region of interest" description="Disordered" evidence="1">
    <location>
        <begin position="209"/>
        <end position="242"/>
    </location>
</feature>
<feature type="compositionally biased region" description="Basic and acidic residues" evidence="1">
    <location>
        <begin position="96"/>
        <end position="107"/>
    </location>
</feature>